<keyword evidence="3 9" id="KW-0808">Transferase</keyword>
<evidence type="ECO:0000313" key="9">
    <source>
        <dbReference type="EMBL" id="SDH81098.1"/>
    </source>
</evidence>
<dbReference type="GO" id="GO:0016780">
    <property type="term" value="F:phosphotransferase activity, for other substituted phosphate groups"/>
    <property type="evidence" value="ECO:0007669"/>
    <property type="project" value="TreeGrafter"/>
</dbReference>
<reference evidence="9 10" key="1">
    <citation type="submission" date="2016-10" db="EMBL/GenBank/DDBJ databases">
        <authorList>
            <person name="de Groot N.N."/>
        </authorList>
    </citation>
    <scope>NUCLEOTIDE SEQUENCE [LARGE SCALE GENOMIC DNA]</scope>
    <source>
        <strain evidence="9 10">NLAE-zl-C57</strain>
    </source>
</reference>
<dbReference type="PANTHER" id="PTHR30576">
    <property type="entry name" value="COLANIC BIOSYNTHESIS UDP-GLUCOSE LIPID CARRIER TRANSFERASE"/>
    <property type="match status" value="1"/>
</dbReference>
<feature type="transmembrane region" description="Helical" evidence="7">
    <location>
        <begin position="283"/>
        <end position="305"/>
    </location>
</feature>
<feature type="transmembrane region" description="Helical" evidence="7">
    <location>
        <begin position="113"/>
        <end position="129"/>
    </location>
</feature>
<gene>
    <name evidence="9" type="ORF">SAMN05192582_10144</name>
</gene>
<feature type="transmembrane region" description="Helical" evidence="7">
    <location>
        <begin position="12"/>
        <end position="31"/>
    </location>
</feature>
<sequence length="469" mass="55213">MMQEVQRFNKVLKFFVLSGDIILLNLLLWVFGSLWENRSSFEYSVSLFQNMALMTLCYLVCNIRSGVILHRPVVRLEQIMLRVARNMIPFVLMVLGLSYIFHFECVNLRQLGVFYIVLIIVIISYRLTFRSILEFYRKSGENVRKVVLVGSHENMQELYHSMTDDPTSGYRVLGYFEDFPSDRYPMNIAYLGQPCEAIDYLTRNAGKVDQLYCSLPSARSTEIVPIINYCENHLIRFFSVPNVRNYLKRRMYFEMLGNVPVLSIRREPLELLENRIVKRGFDIICSLLFLCTLFPIIYIIVGLAIKISSPGPVFFKQKRSGEDGREFWCYKFRSMRVNAQCDTLQATEHDPRKTRIGDLIRKTNVDELPQFINVLKGDMSLVGPRPHMLKHTEEYSHLINKYMVRHFVKPGITGWAQVTGFRGETKELWQMEGRVQRDIWYIEHWTFILDLYIMYKTVYNVIRGDKEAY</sequence>
<dbReference type="InterPro" id="IPR017475">
    <property type="entry name" value="EPS_sugar_tfrase"/>
</dbReference>
<keyword evidence="4 7" id="KW-0812">Transmembrane</keyword>
<dbReference type="Pfam" id="PF13727">
    <property type="entry name" value="CoA_binding_3"/>
    <property type="match status" value="1"/>
</dbReference>
<keyword evidence="6 7" id="KW-0472">Membrane</keyword>
<evidence type="ECO:0000313" key="10">
    <source>
        <dbReference type="Proteomes" id="UP000181870"/>
    </source>
</evidence>
<name>A0A1G8FG24_BACOV</name>
<dbReference type="EMBL" id="FNDO01000014">
    <property type="protein sequence ID" value="SDH81098.1"/>
    <property type="molecule type" value="Genomic_DNA"/>
</dbReference>
<dbReference type="InterPro" id="IPR003362">
    <property type="entry name" value="Bact_transf"/>
</dbReference>
<dbReference type="AlphaFoldDB" id="A0A1G8FG24"/>
<dbReference type="Gene3D" id="3.40.50.720">
    <property type="entry name" value="NAD(P)-binding Rossmann-like Domain"/>
    <property type="match status" value="1"/>
</dbReference>
<evidence type="ECO:0000256" key="2">
    <source>
        <dbReference type="ARBA" id="ARBA00006464"/>
    </source>
</evidence>
<protein>
    <submittedName>
        <fullName evidence="9">Putative colanic acid biosysnthesis UDP-glucose lipid carrier transferase</fullName>
    </submittedName>
</protein>
<keyword evidence="5 7" id="KW-1133">Transmembrane helix</keyword>
<organism evidence="9 10">
    <name type="scientific">Bacteroides ovatus</name>
    <dbReference type="NCBI Taxonomy" id="28116"/>
    <lineage>
        <taxon>Bacteria</taxon>
        <taxon>Pseudomonadati</taxon>
        <taxon>Bacteroidota</taxon>
        <taxon>Bacteroidia</taxon>
        <taxon>Bacteroidales</taxon>
        <taxon>Bacteroidaceae</taxon>
        <taxon>Bacteroides</taxon>
    </lineage>
</organism>
<evidence type="ECO:0000256" key="4">
    <source>
        <dbReference type="ARBA" id="ARBA00022692"/>
    </source>
</evidence>
<dbReference type="NCBIfam" id="TIGR03023">
    <property type="entry name" value="WcaJ_sugtrans"/>
    <property type="match status" value="1"/>
</dbReference>
<proteinExistence type="inferred from homology"/>
<comment type="subcellular location">
    <subcellularLocation>
        <location evidence="1">Membrane</location>
        <topology evidence="1">Multi-pass membrane protein</topology>
    </subcellularLocation>
</comment>
<dbReference type="NCBIfam" id="TIGR03025">
    <property type="entry name" value="EPS_sugtrans"/>
    <property type="match status" value="1"/>
</dbReference>
<feature type="transmembrane region" description="Helical" evidence="7">
    <location>
        <begin position="43"/>
        <end position="63"/>
    </location>
</feature>
<dbReference type="PANTHER" id="PTHR30576:SF0">
    <property type="entry name" value="UNDECAPRENYL-PHOSPHATE N-ACETYLGALACTOSAMINYL 1-PHOSPHATE TRANSFERASE-RELATED"/>
    <property type="match status" value="1"/>
</dbReference>
<dbReference type="InterPro" id="IPR017473">
    <property type="entry name" value="Undecaprenyl-P_gluc_Ptfrase"/>
</dbReference>
<evidence type="ECO:0000256" key="6">
    <source>
        <dbReference type="ARBA" id="ARBA00023136"/>
    </source>
</evidence>
<comment type="similarity">
    <text evidence="2">Belongs to the bacterial sugar transferase family.</text>
</comment>
<evidence type="ECO:0000256" key="1">
    <source>
        <dbReference type="ARBA" id="ARBA00004141"/>
    </source>
</evidence>
<dbReference type="Pfam" id="PF02397">
    <property type="entry name" value="Bac_transf"/>
    <property type="match status" value="1"/>
</dbReference>
<feature type="transmembrane region" description="Helical" evidence="7">
    <location>
        <begin position="83"/>
        <end position="101"/>
    </location>
</feature>
<evidence type="ECO:0000256" key="7">
    <source>
        <dbReference type="SAM" id="Phobius"/>
    </source>
</evidence>
<evidence type="ECO:0000256" key="3">
    <source>
        <dbReference type="ARBA" id="ARBA00022679"/>
    </source>
</evidence>
<accession>A0A1G8FG24</accession>
<dbReference type="Proteomes" id="UP000181870">
    <property type="component" value="Unassembled WGS sequence"/>
</dbReference>
<evidence type="ECO:0000256" key="5">
    <source>
        <dbReference type="ARBA" id="ARBA00022989"/>
    </source>
</evidence>
<feature type="domain" description="Bacterial sugar transferase" evidence="8">
    <location>
        <begin position="278"/>
        <end position="462"/>
    </location>
</feature>
<dbReference type="GO" id="GO:0016020">
    <property type="term" value="C:membrane"/>
    <property type="evidence" value="ECO:0007669"/>
    <property type="project" value="UniProtKB-SubCell"/>
</dbReference>
<evidence type="ECO:0000259" key="8">
    <source>
        <dbReference type="Pfam" id="PF02397"/>
    </source>
</evidence>